<comment type="subcellular location">
    <subcellularLocation>
        <location evidence="2">Nucleus</location>
    </subcellularLocation>
</comment>
<dbReference type="PANTHER" id="PTHR14140:SF27">
    <property type="entry name" value="OS04G0289800 PROTEIN"/>
    <property type="match status" value="1"/>
</dbReference>
<dbReference type="GO" id="GO:0016567">
    <property type="term" value="P:protein ubiquitination"/>
    <property type="evidence" value="ECO:0007669"/>
    <property type="project" value="TreeGrafter"/>
</dbReference>
<dbReference type="Gene3D" id="2.30.280.10">
    <property type="entry name" value="SRA-YDG"/>
    <property type="match status" value="1"/>
</dbReference>
<dbReference type="EMBL" id="MU006095">
    <property type="protein sequence ID" value="KAF2839340.1"/>
    <property type="molecule type" value="Genomic_DNA"/>
</dbReference>
<comment type="caution">
    <text evidence="4">The sequence shown here is derived from an EMBL/GenBank/DDBJ whole genome shotgun (WGS) entry which is preliminary data.</text>
</comment>
<protein>
    <recommendedName>
        <fullName evidence="3">YDG domain-containing protein</fullName>
    </recommendedName>
</protein>
<evidence type="ECO:0000256" key="2">
    <source>
        <dbReference type="PROSITE-ProRule" id="PRU00358"/>
    </source>
</evidence>
<dbReference type="SMART" id="SM00466">
    <property type="entry name" value="SRA"/>
    <property type="match status" value="1"/>
</dbReference>
<dbReference type="GO" id="GO:0044027">
    <property type="term" value="P:negative regulation of gene expression via chromosomal CpG island methylation"/>
    <property type="evidence" value="ECO:0007669"/>
    <property type="project" value="TreeGrafter"/>
</dbReference>
<evidence type="ECO:0000256" key="1">
    <source>
        <dbReference type="ARBA" id="ARBA00023242"/>
    </source>
</evidence>
<dbReference type="InterPro" id="IPR003105">
    <property type="entry name" value="SRA_YDG"/>
</dbReference>
<dbReference type="PANTHER" id="PTHR14140">
    <property type="entry name" value="E3 UBIQUITIN-PROTEIN LIGASE UHRF-RELATED"/>
    <property type="match status" value="1"/>
</dbReference>
<sequence>LRKARILHNEDGLPQIFDKEFNKGCEFPWDIKADAEMLYNKWCSQLAYLKVVDVDLLRGIETKKSTGRIETKKSVGRNSDSIAKGYAGKVRADVFGHNGLINGQWWPTQLCAVRDGAHGSSQGGIAGKSGVGAYSIVISGGSQYQDRDEGEEVWYCGTDGTGNGESTENTKRMVESAKGLEPVRVLRSHGLHKGNKYRPQKGFRYDGLYDVVGFQILDAAKQVHRFHMKRREGQDPIRFEGEEARPTLEEIGAYEAIRHMINHSEC</sequence>
<dbReference type="OrthoDB" id="2270193at2759"/>
<dbReference type="Pfam" id="PF02182">
    <property type="entry name" value="SAD_SRA"/>
    <property type="match status" value="1"/>
</dbReference>
<dbReference type="SUPFAM" id="SSF88697">
    <property type="entry name" value="PUA domain-like"/>
    <property type="match status" value="1"/>
</dbReference>
<accession>A0A9P4VRF7</accession>
<name>A0A9P4VRF7_9PEZI</name>
<dbReference type="InterPro" id="IPR045134">
    <property type="entry name" value="UHRF1/2-like"/>
</dbReference>
<feature type="non-terminal residue" evidence="4">
    <location>
        <position position="1"/>
    </location>
</feature>
<dbReference type="InterPro" id="IPR015947">
    <property type="entry name" value="PUA-like_sf"/>
</dbReference>
<reference evidence="4" key="1">
    <citation type="journal article" date="2020" name="Stud. Mycol.">
        <title>101 Dothideomycetes genomes: a test case for predicting lifestyles and emergence of pathogens.</title>
        <authorList>
            <person name="Haridas S."/>
            <person name="Albert R."/>
            <person name="Binder M."/>
            <person name="Bloem J."/>
            <person name="Labutti K."/>
            <person name="Salamov A."/>
            <person name="Andreopoulos B."/>
            <person name="Baker S."/>
            <person name="Barry K."/>
            <person name="Bills G."/>
            <person name="Bluhm B."/>
            <person name="Cannon C."/>
            <person name="Castanera R."/>
            <person name="Culley D."/>
            <person name="Daum C."/>
            <person name="Ezra D."/>
            <person name="Gonzalez J."/>
            <person name="Henrissat B."/>
            <person name="Kuo A."/>
            <person name="Liang C."/>
            <person name="Lipzen A."/>
            <person name="Lutzoni F."/>
            <person name="Magnuson J."/>
            <person name="Mondo S."/>
            <person name="Nolan M."/>
            <person name="Ohm R."/>
            <person name="Pangilinan J."/>
            <person name="Park H.-J."/>
            <person name="Ramirez L."/>
            <person name="Alfaro M."/>
            <person name="Sun H."/>
            <person name="Tritt A."/>
            <person name="Yoshinaga Y."/>
            <person name="Zwiers L.-H."/>
            <person name="Turgeon B."/>
            <person name="Goodwin S."/>
            <person name="Spatafora J."/>
            <person name="Crous P."/>
            <person name="Grigoriev I."/>
        </authorList>
    </citation>
    <scope>NUCLEOTIDE SEQUENCE</scope>
    <source>
        <strain evidence="4">CBS 101060</strain>
    </source>
</reference>
<dbReference type="AlphaFoldDB" id="A0A9P4VRF7"/>
<gene>
    <name evidence="4" type="ORF">M501DRAFT_934149</name>
</gene>
<dbReference type="Proteomes" id="UP000799429">
    <property type="component" value="Unassembled WGS sequence"/>
</dbReference>
<evidence type="ECO:0000313" key="5">
    <source>
        <dbReference type="Proteomes" id="UP000799429"/>
    </source>
</evidence>
<dbReference type="GO" id="GO:0005634">
    <property type="term" value="C:nucleus"/>
    <property type="evidence" value="ECO:0007669"/>
    <property type="project" value="UniProtKB-SubCell"/>
</dbReference>
<proteinExistence type="predicted"/>
<dbReference type="PROSITE" id="PS51015">
    <property type="entry name" value="YDG"/>
    <property type="match status" value="1"/>
</dbReference>
<dbReference type="GO" id="GO:0061630">
    <property type="term" value="F:ubiquitin protein ligase activity"/>
    <property type="evidence" value="ECO:0007669"/>
    <property type="project" value="TreeGrafter"/>
</dbReference>
<organism evidence="4 5">
    <name type="scientific">Patellaria atrata CBS 101060</name>
    <dbReference type="NCBI Taxonomy" id="1346257"/>
    <lineage>
        <taxon>Eukaryota</taxon>
        <taxon>Fungi</taxon>
        <taxon>Dikarya</taxon>
        <taxon>Ascomycota</taxon>
        <taxon>Pezizomycotina</taxon>
        <taxon>Dothideomycetes</taxon>
        <taxon>Dothideomycetes incertae sedis</taxon>
        <taxon>Patellariales</taxon>
        <taxon>Patellariaceae</taxon>
        <taxon>Patellaria</taxon>
    </lineage>
</organism>
<feature type="domain" description="YDG" evidence="3">
    <location>
        <begin position="95"/>
        <end position="232"/>
    </location>
</feature>
<evidence type="ECO:0000259" key="3">
    <source>
        <dbReference type="PROSITE" id="PS51015"/>
    </source>
</evidence>
<dbReference type="InterPro" id="IPR036987">
    <property type="entry name" value="SRA-YDG_sf"/>
</dbReference>
<keyword evidence="5" id="KW-1185">Reference proteome</keyword>
<evidence type="ECO:0000313" key="4">
    <source>
        <dbReference type="EMBL" id="KAF2839340.1"/>
    </source>
</evidence>
<keyword evidence="1 2" id="KW-0539">Nucleus</keyword>